<protein>
    <submittedName>
        <fullName evidence="4">AcrR family transcriptional regulator</fullName>
    </submittedName>
</protein>
<accession>A0A261FMZ6</accession>
<dbReference type="PROSITE" id="PS50977">
    <property type="entry name" value="HTH_TETR_2"/>
    <property type="match status" value="1"/>
</dbReference>
<dbReference type="InterPro" id="IPR001647">
    <property type="entry name" value="HTH_TetR"/>
</dbReference>
<evidence type="ECO:0000256" key="2">
    <source>
        <dbReference type="PROSITE-ProRule" id="PRU00335"/>
    </source>
</evidence>
<dbReference type="STRING" id="1603886.GCA_001895165_01819"/>
<comment type="caution">
    <text evidence="4">The sequence shown here is derived from an EMBL/GenBank/DDBJ whole genome shotgun (WGS) entry which is preliminary data.</text>
</comment>
<dbReference type="EMBL" id="MWWX01000017">
    <property type="protein sequence ID" value="OZG60196.1"/>
    <property type="molecule type" value="Genomic_DNA"/>
</dbReference>
<evidence type="ECO:0000313" key="4">
    <source>
        <dbReference type="EMBL" id="OZG60196.1"/>
    </source>
</evidence>
<keyword evidence="5" id="KW-1185">Reference proteome</keyword>
<dbReference type="GO" id="GO:0003677">
    <property type="term" value="F:DNA binding"/>
    <property type="evidence" value="ECO:0007669"/>
    <property type="project" value="UniProtKB-UniRule"/>
</dbReference>
<dbReference type="Proteomes" id="UP000216352">
    <property type="component" value="Unassembled WGS sequence"/>
</dbReference>
<sequence length="217" mass="24120">MPRPRKDSGLPSAQERMEQAFWTLLERHPYSQISMKEVTRLAEVNHNTFYYHYSGLDELAESAMQHSIPHELVAAVLRGFTGSDEALARLIGDPTLSNHMEHLCHAASERSSPRMRAMVRGAIRQTWFDILDIDPQAMGPNSQLAVEAALGVFMALFSYRAEHSTDMTLVELLRTDSAGQLRAMLPVWVMSALAADGAIPASRADATMMGRAHEEEA</sequence>
<dbReference type="AlphaFoldDB" id="A0A261FMZ6"/>
<keyword evidence="1 2" id="KW-0238">DNA-binding</keyword>
<dbReference type="InterPro" id="IPR009057">
    <property type="entry name" value="Homeodomain-like_sf"/>
</dbReference>
<dbReference type="SUPFAM" id="SSF46689">
    <property type="entry name" value="Homeodomain-like"/>
    <property type="match status" value="1"/>
</dbReference>
<evidence type="ECO:0000313" key="5">
    <source>
        <dbReference type="Proteomes" id="UP000216352"/>
    </source>
</evidence>
<dbReference type="OrthoDB" id="9810250at2"/>
<feature type="DNA-binding region" description="H-T-H motif" evidence="2">
    <location>
        <begin position="34"/>
        <end position="53"/>
    </location>
</feature>
<evidence type="ECO:0000259" key="3">
    <source>
        <dbReference type="PROSITE" id="PS50977"/>
    </source>
</evidence>
<evidence type="ECO:0000256" key="1">
    <source>
        <dbReference type="ARBA" id="ARBA00023125"/>
    </source>
</evidence>
<gene>
    <name evidence="4" type="ORF">BLEM_1885</name>
</gene>
<feature type="domain" description="HTH tetR-type" evidence="3">
    <location>
        <begin position="11"/>
        <end position="71"/>
    </location>
</feature>
<proteinExistence type="predicted"/>
<name>A0A261FMZ6_9BIFI</name>
<reference evidence="4 5" key="1">
    <citation type="journal article" date="2017" name="BMC Genomics">
        <title>Comparative genomic and phylogenomic analyses of the Bifidobacteriaceae family.</title>
        <authorList>
            <person name="Lugli G.A."/>
            <person name="Milani C."/>
            <person name="Turroni F."/>
            <person name="Duranti S."/>
            <person name="Mancabelli L."/>
            <person name="Mangifesta M."/>
            <person name="Ferrario C."/>
            <person name="Modesto M."/>
            <person name="Mattarelli P."/>
            <person name="Jiri K."/>
            <person name="van Sinderen D."/>
            <person name="Ventura M."/>
        </authorList>
    </citation>
    <scope>NUCLEOTIDE SEQUENCE [LARGE SCALE GENOMIC DNA]</scope>
    <source>
        <strain evidence="4 5">DSM 28807</strain>
    </source>
</reference>
<organism evidence="4 5">
    <name type="scientific">Bifidobacterium lemurum</name>
    <dbReference type="NCBI Taxonomy" id="1603886"/>
    <lineage>
        <taxon>Bacteria</taxon>
        <taxon>Bacillati</taxon>
        <taxon>Actinomycetota</taxon>
        <taxon>Actinomycetes</taxon>
        <taxon>Bifidobacteriales</taxon>
        <taxon>Bifidobacteriaceae</taxon>
        <taxon>Bifidobacterium</taxon>
    </lineage>
</organism>
<dbReference type="RefSeq" id="WP_143148007.1">
    <property type="nucleotide sequence ID" value="NZ_BDIS01000025.1"/>
</dbReference>
<dbReference type="Gene3D" id="1.10.357.10">
    <property type="entry name" value="Tetracycline Repressor, domain 2"/>
    <property type="match status" value="1"/>
</dbReference>